<reference evidence="1 2" key="1">
    <citation type="submission" date="2020-02" db="EMBL/GenBank/DDBJ databases">
        <authorList>
            <person name="Kim M.K."/>
        </authorList>
    </citation>
    <scope>NUCLEOTIDE SEQUENCE [LARGE SCALE GENOMIC DNA]</scope>
    <source>
        <strain evidence="1 2">BT327</strain>
    </source>
</reference>
<evidence type="ECO:0000313" key="1">
    <source>
        <dbReference type="EMBL" id="NEM97417.1"/>
    </source>
</evidence>
<proteinExistence type="predicted"/>
<sequence>MTQKFSTCFLVILLISVINVNAQVKLSISEIVLSNYKIISNKNIVSNKHDTDGPYALIYCKLTNESNSNVILNPSSSNIYLTYNLKGVTYKKELIAMPFVDQNKICLREKEEASFSAGDHLLLSTSLLAEYENVGFNEILLQILPTIRVVYNEEDNGLSISSDLIEKVTLKK</sequence>
<accession>A0A6B3LV41</accession>
<comment type="caution">
    <text evidence="1">The sequence shown here is derived from an EMBL/GenBank/DDBJ whole genome shotgun (WGS) entry which is preliminary data.</text>
</comment>
<dbReference type="EMBL" id="JAAGWD010000002">
    <property type="protein sequence ID" value="NEM97417.1"/>
    <property type="molecule type" value="Genomic_DNA"/>
</dbReference>
<name>A0A6B3LV41_9BACT</name>
<dbReference type="RefSeq" id="WP_163913738.1">
    <property type="nucleotide sequence ID" value="NZ_JAAGWD010000002.1"/>
</dbReference>
<protein>
    <recommendedName>
        <fullName evidence="3">DUF4352 domain-containing protein</fullName>
    </recommendedName>
</protein>
<evidence type="ECO:0000313" key="2">
    <source>
        <dbReference type="Proteomes" id="UP000474777"/>
    </source>
</evidence>
<evidence type="ECO:0008006" key="3">
    <source>
        <dbReference type="Google" id="ProtNLM"/>
    </source>
</evidence>
<dbReference type="Proteomes" id="UP000474777">
    <property type="component" value="Unassembled WGS sequence"/>
</dbReference>
<dbReference type="AlphaFoldDB" id="A0A6B3LV41"/>
<organism evidence="1 2">
    <name type="scientific">Pontibacter burrus</name>
    <dbReference type="NCBI Taxonomy" id="2704466"/>
    <lineage>
        <taxon>Bacteria</taxon>
        <taxon>Pseudomonadati</taxon>
        <taxon>Bacteroidota</taxon>
        <taxon>Cytophagia</taxon>
        <taxon>Cytophagales</taxon>
        <taxon>Hymenobacteraceae</taxon>
        <taxon>Pontibacter</taxon>
    </lineage>
</organism>
<keyword evidence="2" id="KW-1185">Reference proteome</keyword>
<gene>
    <name evidence="1" type="ORF">GXP69_06900</name>
</gene>